<evidence type="ECO:0000313" key="2">
    <source>
        <dbReference type="EMBL" id="CAD8204560.1"/>
    </source>
</evidence>
<keyword evidence="1" id="KW-0732">Signal</keyword>
<comment type="caution">
    <text evidence="2">The sequence shown here is derived from an EMBL/GenBank/DDBJ whole genome shotgun (WGS) entry which is preliminary data.</text>
</comment>
<dbReference type="EMBL" id="CAJJDO010000137">
    <property type="protein sequence ID" value="CAD8204560.1"/>
    <property type="molecule type" value="Genomic_DNA"/>
</dbReference>
<gene>
    <name evidence="2" type="ORF">PPENT_87.1.T1370141</name>
</gene>
<dbReference type="OrthoDB" id="303321at2759"/>
<organism evidence="2 3">
    <name type="scientific">Paramecium pentaurelia</name>
    <dbReference type="NCBI Taxonomy" id="43138"/>
    <lineage>
        <taxon>Eukaryota</taxon>
        <taxon>Sar</taxon>
        <taxon>Alveolata</taxon>
        <taxon>Ciliophora</taxon>
        <taxon>Intramacronucleata</taxon>
        <taxon>Oligohymenophorea</taxon>
        <taxon>Peniculida</taxon>
        <taxon>Parameciidae</taxon>
        <taxon>Paramecium</taxon>
    </lineage>
</organism>
<protein>
    <recommendedName>
        <fullName evidence="4">Mini antigen</fullName>
    </recommendedName>
</protein>
<dbReference type="AlphaFoldDB" id="A0A8S1XTU5"/>
<accession>A0A8S1XTU5</accession>
<sequence length="288" mass="31866">MKILLITFGLLAIVSSTATVAISSVYQCSCKNAMVQIDCLADYCIWDSTSETCSNKACSVFSKEDCEGVPDPFNCIWNYTTTKCESFTKCSDYTFTIGNSGDCSDKLIQCQADLDTIDSAAGTLKCKDRTQDAVLSIDNCNLLPYANCFWFVTPDGKQCLQNTTTQKCEAQSITKCSDYTKDNCNILACYMNNNVCTELTCAILPEESCSIFLSYDSKQMTFCTWNGSSCVDLNVSTLTQEQCLEATYFTYGWNTDTQKCEICVIPDTDSSQYMILYGSILMAIVLLS</sequence>
<proteinExistence type="predicted"/>
<dbReference type="Proteomes" id="UP000689195">
    <property type="component" value="Unassembled WGS sequence"/>
</dbReference>
<evidence type="ECO:0000313" key="3">
    <source>
        <dbReference type="Proteomes" id="UP000689195"/>
    </source>
</evidence>
<reference evidence="2" key="1">
    <citation type="submission" date="2021-01" db="EMBL/GenBank/DDBJ databases">
        <authorList>
            <consortium name="Genoscope - CEA"/>
            <person name="William W."/>
        </authorList>
    </citation>
    <scope>NUCLEOTIDE SEQUENCE</scope>
</reference>
<feature type="chain" id="PRO_5035917026" description="Mini antigen" evidence="1">
    <location>
        <begin position="20"/>
        <end position="288"/>
    </location>
</feature>
<evidence type="ECO:0008006" key="4">
    <source>
        <dbReference type="Google" id="ProtNLM"/>
    </source>
</evidence>
<evidence type="ECO:0000256" key="1">
    <source>
        <dbReference type="SAM" id="SignalP"/>
    </source>
</evidence>
<feature type="signal peptide" evidence="1">
    <location>
        <begin position="1"/>
        <end position="19"/>
    </location>
</feature>
<name>A0A8S1XTU5_9CILI</name>
<keyword evidence="3" id="KW-1185">Reference proteome</keyword>